<name>A0A7W6K3I3_9HYPH</name>
<reference evidence="1 2" key="1">
    <citation type="submission" date="2020-08" db="EMBL/GenBank/DDBJ databases">
        <title>Genomic Encyclopedia of Type Strains, Phase IV (KMG-IV): sequencing the most valuable type-strain genomes for metagenomic binning, comparative biology and taxonomic classification.</title>
        <authorList>
            <person name="Goeker M."/>
        </authorList>
    </citation>
    <scope>NUCLEOTIDE SEQUENCE [LARGE SCALE GENOMIC DNA]</scope>
    <source>
        <strain evidence="1 2">DSM 26385</strain>
    </source>
</reference>
<protein>
    <submittedName>
        <fullName evidence="1">Uncharacterized protein</fullName>
    </submittedName>
</protein>
<dbReference type="Proteomes" id="UP000584824">
    <property type="component" value="Unassembled WGS sequence"/>
</dbReference>
<comment type="caution">
    <text evidence="1">The sequence shown here is derived from an EMBL/GenBank/DDBJ whole genome shotgun (WGS) entry which is preliminary data.</text>
</comment>
<dbReference type="EMBL" id="JACIDU010000007">
    <property type="protein sequence ID" value="MBB4103591.1"/>
    <property type="molecule type" value="Genomic_DNA"/>
</dbReference>
<dbReference type="RefSeq" id="WP_183792258.1">
    <property type="nucleotide sequence ID" value="NZ_JACIDU010000007.1"/>
</dbReference>
<evidence type="ECO:0000313" key="2">
    <source>
        <dbReference type="Proteomes" id="UP000584824"/>
    </source>
</evidence>
<proteinExistence type="predicted"/>
<organism evidence="1 2">
    <name type="scientific">Allorhizobium borbori</name>
    <dbReference type="NCBI Taxonomy" id="485907"/>
    <lineage>
        <taxon>Bacteria</taxon>
        <taxon>Pseudomonadati</taxon>
        <taxon>Pseudomonadota</taxon>
        <taxon>Alphaproteobacteria</taxon>
        <taxon>Hyphomicrobiales</taxon>
        <taxon>Rhizobiaceae</taxon>
        <taxon>Rhizobium/Agrobacterium group</taxon>
        <taxon>Allorhizobium</taxon>
    </lineage>
</organism>
<gene>
    <name evidence="1" type="ORF">GGQ66_002149</name>
</gene>
<keyword evidence="2" id="KW-1185">Reference proteome</keyword>
<sequence>MADSIKHIMDQLALARDLIKHDGAGKDLAMLAYLIDMAILEAHDVKAGVRRSVPARAQK</sequence>
<accession>A0A7W6K3I3</accession>
<evidence type="ECO:0000313" key="1">
    <source>
        <dbReference type="EMBL" id="MBB4103591.1"/>
    </source>
</evidence>
<dbReference type="AlphaFoldDB" id="A0A7W6K3I3"/>